<proteinExistence type="predicted"/>
<evidence type="ECO:0000256" key="1">
    <source>
        <dbReference type="SAM" id="Phobius"/>
    </source>
</evidence>
<gene>
    <name evidence="2" type="ORF">IE37_02411</name>
</gene>
<dbReference type="Pfam" id="PF12725">
    <property type="entry name" value="DUF3810"/>
    <property type="match status" value="1"/>
</dbReference>
<feature type="transmembrane region" description="Helical" evidence="1">
    <location>
        <begin position="61"/>
        <end position="80"/>
    </location>
</feature>
<keyword evidence="1" id="KW-1133">Transmembrane helix</keyword>
<protein>
    <submittedName>
        <fullName evidence="2">Uncharacterized protein DUF3810</fullName>
    </submittedName>
</protein>
<dbReference type="RefSeq" id="WP_109727141.1">
    <property type="nucleotide sequence ID" value="NZ_QGDI01000009.1"/>
</dbReference>
<dbReference type="EMBL" id="QGDI01000009">
    <property type="protein sequence ID" value="PWJ11646.1"/>
    <property type="molecule type" value="Genomic_DNA"/>
</dbReference>
<sequence length="364" mass="41358">MKKRYSIPLIIIAAMVVLNVIARLSRPFADFYAEKIFPVISTAVSFVTGLLPFSLGEMLTVAAVALFILGIPLFLILLIFRKGKRRATAAFACTLALWILCYITTTETMNCFIMYQCTPLSEKYFPDAPDHTDEEITELYGMLIEKCNELAVQVHRDEKGCFDITCDFKEEAKKAMKKAGEKYPQLRGFYPDPKPIQFSYFMSQSHLTGIYLPYTIEANYNDDMVRANLPATVCHELSHLKGFIQEDEANFLAFVAATGSDNVEFQYAGYLDALEYVHNAVWENEVEDAMALSGTISEEVLRDWFRFMPENYWEDNAAKEVISTETVSEASTAAIDTNIKMNGRDDGIRAYDMVVELLLDYYYS</sequence>
<keyword evidence="1" id="KW-0812">Transmembrane</keyword>
<name>A0A315XY06_RUMFL</name>
<dbReference type="OrthoDB" id="1048788at2"/>
<comment type="caution">
    <text evidence="2">The sequence shown here is derived from an EMBL/GenBank/DDBJ whole genome shotgun (WGS) entry which is preliminary data.</text>
</comment>
<organism evidence="2 3">
    <name type="scientific">Ruminococcus flavefaciens</name>
    <dbReference type="NCBI Taxonomy" id="1265"/>
    <lineage>
        <taxon>Bacteria</taxon>
        <taxon>Bacillati</taxon>
        <taxon>Bacillota</taxon>
        <taxon>Clostridia</taxon>
        <taxon>Eubacteriales</taxon>
        <taxon>Oscillospiraceae</taxon>
        <taxon>Ruminococcus</taxon>
    </lineage>
</organism>
<feature type="transmembrane region" description="Helical" evidence="1">
    <location>
        <begin position="87"/>
        <end position="105"/>
    </location>
</feature>
<evidence type="ECO:0000313" key="2">
    <source>
        <dbReference type="EMBL" id="PWJ11646.1"/>
    </source>
</evidence>
<dbReference type="Proteomes" id="UP000245720">
    <property type="component" value="Unassembled WGS sequence"/>
</dbReference>
<accession>A0A315XY06</accession>
<dbReference type="AlphaFoldDB" id="A0A315XY06"/>
<reference evidence="2 3" key="1">
    <citation type="submission" date="2018-05" db="EMBL/GenBank/DDBJ databases">
        <title>The Hungate 1000. A catalogue of reference genomes from the rumen microbiome.</title>
        <authorList>
            <person name="Kelly W."/>
        </authorList>
    </citation>
    <scope>NUCLEOTIDE SEQUENCE [LARGE SCALE GENOMIC DNA]</scope>
    <source>
        <strain evidence="2 3">SAb67</strain>
    </source>
</reference>
<keyword evidence="1" id="KW-0472">Membrane</keyword>
<evidence type="ECO:0000313" key="3">
    <source>
        <dbReference type="Proteomes" id="UP000245720"/>
    </source>
</evidence>
<feature type="transmembrane region" description="Helical" evidence="1">
    <location>
        <begin position="6"/>
        <end position="24"/>
    </location>
</feature>
<dbReference type="InterPro" id="IPR024294">
    <property type="entry name" value="DUF3810"/>
</dbReference>